<dbReference type="OrthoDB" id="5290748at2"/>
<evidence type="ECO:0000256" key="1">
    <source>
        <dbReference type="SAM" id="MobiDB-lite"/>
    </source>
</evidence>
<accession>A0A4U1JS82</accession>
<name>A0A4U1JS82_RHOCA</name>
<protein>
    <submittedName>
        <fullName evidence="3">DUF4130 domain-containing protein</fullName>
    </submittedName>
</protein>
<reference evidence="3 4" key="1">
    <citation type="submission" date="2019-04" db="EMBL/GenBank/DDBJ databases">
        <title>Draft Whole-Genome sequence of the purple photosynthetic bacterium Rhodobacter capsulatus SP108 with an indigenous class A beta-lactamase.</title>
        <authorList>
            <person name="Robertson S."/>
            <person name="Meyer T.E."/>
            <person name="Kyndt J.A."/>
        </authorList>
    </citation>
    <scope>NUCLEOTIDE SEQUENCE [LARGE SCALE GENOMIC DNA]</scope>
    <source>
        <strain evidence="3 4">SP108</strain>
    </source>
</reference>
<dbReference type="AlphaFoldDB" id="A0A4U1JS82"/>
<proteinExistence type="predicted"/>
<evidence type="ECO:0000313" key="4">
    <source>
        <dbReference type="Proteomes" id="UP000310597"/>
    </source>
</evidence>
<evidence type="ECO:0000313" key="3">
    <source>
        <dbReference type="EMBL" id="TKD18346.1"/>
    </source>
</evidence>
<dbReference type="EMBL" id="SWJZ01000041">
    <property type="protein sequence ID" value="TKD18346.1"/>
    <property type="molecule type" value="Genomic_DNA"/>
</dbReference>
<sequence length="283" mass="31299">MMQITLPRIGTVAAWRQEVRRLAAAGTDPAAVIWSVGETAPDLFAAAAPAAGPPSAGPSTRLMLSREAVEGIEMALVHSDPERFARAHALVLRLSRRELRWGDRSDPALRRLLDQQKAVGRDIHKMHGFVRFREVTPPGANRRAFAAWFEPDHHILEAAAPFFARRFGDMDWLIATPTLTARCEAGALQIAETTARQPPPKDATEELWRVYFAAIFNPARLMVRAMKSHMPQKYWKNLPEADLIPGLIRAAETRVRAMHDPGAAVPEGPPGGRLRRKAPATRG</sequence>
<organism evidence="3 4">
    <name type="scientific">Rhodobacter capsulatus</name>
    <name type="common">Rhodopseudomonas capsulata</name>
    <dbReference type="NCBI Taxonomy" id="1061"/>
    <lineage>
        <taxon>Bacteria</taxon>
        <taxon>Pseudomonadati</taxon>
        <taxon>Pseudomonadota</taxon>
        <taxon>Alphaproteobacteria</taxon>
        <taxon>Rhodobacterales</taxon>
        <taxon>Rhodobacter group</taxon>
        <taxon>Rhodobacter</taxon>
    </lineage>
</organism>
<comment type="caution">
    <text evidence="3">The sequence shown here is derived from an EMBL/GenBank/DDBJ whole genome shotgun (WGS) entry which is preliminary data.</text>
</comment>
<dbReference type="Pfam" id="PF13566">
    <property type="entry name" value="DUF4130"/>
    <property type="match status" value="1"/>
</dbReference>
<feature type="domain" description="DUF4130" evidence="2">
    <location>
        <begin position="95"/>
        <end position="240"/>
    </location>
</feature>
<dbReference type="Proteomes" id="UP000310597">
    <property type="component" value="Unassembled WGS sequence"/>
</dbReference>
<feature type="compositionally biased region" description="Basic residues" evidence="1">
    <location>
        <begin position="273"/>
        <end position="283"/>
    </location>
</feature>
<feature type="region of interest" description="Disordered" evidence="1">
    <location>
        <begin position="260"/>
        <end position="283"/>
    </location>
</feature>
<dbReference type="InterPro" id="IPR025404">
    <property type="entry name" value="DUF4130"/>
</dbReference>
<dbReference type="NCBIfam" id="TIGR03915">
    <property type="entry name" value="SAM_7_link_chp"/>
    <property type="match status" value="1"/>
</dbReference>
<dbReference type="InterPro" id="IPR023875">
    <property type="entry name" value="DNA_repair_put"/>
</dbReference>
<gene>
    <name evidence="3" type="ORF">FBT96_10525</name>
</gene>
<evidence type="ECO:0000259" key="2">
    <source>
        <dbReference type="Pfam" id="PF13566"/>
    </source>
</evidence>